<dbReference type="Proteomes" id="UP000685013">
    <property type="component" value="Chromosome 7"/>
</dbReference>
<organism evidence="3 4">
    <name type="scientific">Cucurbita argyrosperma subsp. sororia</name>
    <dbReference type="NCBI Taxonomy" id="37648"/>
    <lineage>
        <taxon>Eukaryota</taxon>
        <taxon>Viridiplantae</taxon>
        <taxon>Streptophyta</taxon>
        <taxon>Embryophyta</taxon>
        <taxon>Tracheophyta</taxon>
        <taxon>Spermatophyta</taxon>
        <taxon>Magnoliopsida</taxon>
        <taxon>eudicotyledons</taxon>
        <taxon>Gunneridae</taxon>
        <taxon>Pentapetalae</taxon>
        <taxon>rosids</taxon>
        <taxon>fabids</taxon>
        <taxon>Cucurbitales</taxon>
        <taxon>Cucurbitaceae</taxon>
        <taxon>Cucurbiteae</taxon>
        <taxon>Cucurbita</taxon>
    </lineage>
</organism>
<feature type="non-terminal residue" evidence="3">
    <location>
        <position position="1"/>
    </location>
</feature>
<reference evidence="3 4" key="1">
    <citation type="journal article" date="2021" name="Hortic Res">
        <title>The domestication of Cucurbita argyrosperma as revealed by the genome of its wild relative.</title>
        <authorList>
            <person name="Barrera-Redondo J."/>
            <person name="Sanchez-de la Vega G."/>
            <person name="Aguirre-Liguori J.A."/>
            <person name="Castellanos-Morales G."/>
            <person name="Gutierrez-Guerrero Y.T."/>
            <person name="Aguirre-Dugua X."/>
            <person name="Aguirre-Planter E."/>
            <person name="Tenaillon M.I."/>
            <person name="Lira-Saade R."/>
            <person name="Eguiarte L.E."/>
        </authorList>
    </citation>
    <scope>NUCLEOTIDE SEQUENCE [LARGE SCALE GENOMIC DNA]</scope>
    <source>
        <strain evidence="3">JBR-2021</strain>
    </source>
</reference>
<dbReference type="PANTHER" id="PTHR34558:SF9">
    <property type="entry name" value="F3L24.15 PROTEIN"/>
    <property type="match status" value="1"/>
</dbReference>
<keyword evidence="4" id="KW-1185">Reference proteome</keyword>
<keyword evidence="1" id="KW-0812">Transmembrane</keyword>
<keyword evidence="1" id="KW-1133">Transmembrane helix</keyword>
<dbReference type="AlphaFoldDB" id="A0AAV6NDZ1"/>
<feature type="transmembrane region" description="Helical" evidence="1">
    <location>
        <begin position="68"/>
        <end position="92"/>
    </location>
</feature>
<feature type="chain" id="PRO_5043966845" description="Transmembrane protein" evidence="2">
    <location>
        <begin position="24"/>
        <end position="101"/>
    </location>
</feature>
<gene>
    <name evidence="3" type="ORF">SDJN03_11906</name>
</gene>
<feature type="signal peptide" evidence="2">
    <location>
        <begin position="1"/>
        <end position="23"/>
    </location>
</feature>
<dbReference type="EMBL" id="JAGKQH010000007">
    <property type="protein sequence ID" value="KAG6595353.1"/>
    <property type="molecule type" value="Genomic_DNA"/>
</dbReference>
<dbReference type="PANTHER" id="PTHR34558">
    <property type="entry name" value="EXPRESSED PROTEIN"/>
    <property type="match status" value="1"/>
</dbReference>
<evidence type="ECO:0000313" key="3">
    <source>
        <dbReference type="EMBL" id="KAG6595353.1"/>
    </source>
</evidence>
<protein>
    <recommendedName>
        <fullName evidence="5">Transmembrane protein</fullName>
    </recommendedName>
</protein>
<comment type="caution">
    <text evidence="3">The sequence shown here is derived from an EMBL/GenBank/DDBJ whole genome shotgun (WGS) entry which is preliminary data.</text>
</comment>
<keyword evidence="1" id="KW-0472">Membrane</keyword>
<evidence type="ECO:0000256" key="1">
    <source>
        <dbReference type="SAM" id="Phobius"/>
    </source>
</evidence>
<sequence length="101" mass="10771">MAPFLFLLFIFASALLDSAAVAAEPPSARKLGNHWSAAAVSSSPSEAPQSEIKVLENREHHKSRDMSIAGGGVILGGLATTFFVAIICYIRATKRQNSEVK</sequence>
<accession>A0AAV6NDZ1</accession>
<name>A0AAV6NDZ1_9ROSI</name>
<keyword evidence="2" id="KW-0732">Signal</keyword>
<evidence type="ECO:0000313" key="4">
    <source>
        <dbReference type="Proteomes" id="UP000685013"/>
    </source>
</evidence>
<evidence type="ECO:0008006" key="5">
    <source>
        <dbReference type="Google" id="ProtNLM"/>
    </source>
</evidence>
<proteinExistence type="predicted"/>
<evidence type="ECO:0000256" key="2">
    <source>
        <dbReference type="SAM" id="SignalP"/>
    </source>
</evidence>